<dbReference type="SUPFAM" id="SSF53098">
    <property type="entry name" value="Ribonuclease H-like"/>
    <property type="match status" value="1"/>
</dbReference>
<dbReference type="Proteomes" id="UP000504618">
    <property type="component" value="Unplaced"/>
</dbReference>
<protein>
    <recommendedName>
        <fullName evidence="1">RNA-directed DNA polymerase</fullName>
        <ecNumber evidence="1">2.7.7.49</ecNumber>
    </recommendedName>
</protein>
<proteinExistence type="predicted"/>
<dbReference type="InterPro" id="IPR050951">
    <property type="entry name" value="Retrovirus_Pol_polyprotein"/>
</dbReference>
<dbReference type="InterPro" id="IPR036397">
    <property type="entry name" value="RNaseH_sf"/>
</dbReference>
<organism evidence="3 4">
    <name type="scientific">Temnothorax curvispinosus</name>
    <dbReference type="NCBI Taxonomy" id="300111"/>
    <lineage>
        <taxon>Eukaryota</taxon>
        <taxon>Metazoa</taxon>
        <taxon>Ecdysozoa</taxon>
        <taxon>Arthropoda</taxon>
        <taxon>Hexapoda</taxon>
        <taxon>Insecta</taxon>
        <taxon>Pterygota</taxon>
        <taxon>Neoptera</taxon>
        <taxon>Endopterygota</taxon>
        <taxon>Hymenoptera</taxon>
        <taxon>Apocrita</taxon>
        <taxon>Aculeata</taxon>
        <taxon>Formicoidea</taxon>
        <taxon>Formicidae</taxon>
        <taxon>Myrmicinae</taxon>
        <taxon>Temnothorax</taxon>
    </lineage>
</organism>
<dbReference type="PANTHER" id="PTHR37984">
    <property type="entry name" value="PROTEIN CBG26694"/>
    <property type="match status" value="1"/>
</dbReference>
<evidence type="ECO:0000313" key="4">
    <source>
        <dbReference type="RefSeq" id="XP_024876666.1"/>
    </source>
</evidence>
<name>A0A6J1Q5F9_9HYME</name>
<dbReference type="EC" id="2.7.7.49" evidence="1"/>
<dbReference type="PROSITE" id="PS50994">
    <property type="entry name" value="INTEGRASE"/>
    <property type="match status" value="1"/>
</dbReference>
<dbReference type="RefSeq" id="XP_024876666.1">
    <property type="nucleotide sequence ID" value="XM_025020898.1"/>
</dbReference>
<dbReference type="GO" id="GO:0003676">
    <property type="term" value="F:nucleic acid binding"/>
    <property type="evidence" value="ECO:0007669"/>
    <property type="project" value="InterPro"/>
</dbReference>
<dbReference type="Pfam" id="PF00665">
    <property type="entry name" value="rve"/>
    <property type="match status" value="1"/>
</dbReference>
<evidence type="ECO:0000313" key="3">
    <source>
        <dbReference type="Proteomes" id="UP000504618"/>
    </source>
</evidence>
<dbReference type="GO" id="GO:0003964">
    <property type="term" value="F:RNA-directed DNA polymerase activity"/>
    <property type="evidence" value="ECO:0007669"/>
    <property type="project" value="UniProtKB-EC"/>
</dbReference>
<reference evidence="4" key="1">
    <citation type="submission" date="2025-08" db="UniProtKB">
        <authorList>
            <consortium name="RefSeq"/>
        </authorList>
    </citation>
    <scope>IDENTIFICATION</scope>
    <source>
        <tissue evidence="4">Whole body</tissue>
    </source>
</reference>
<dbReference type="InterPro" id="IPR001584">
    <property type="entry name" value="Integrase_cat-core"/>
</dbReference>
<dbReference type="AlphaFoldDB" id="A0A6J1Q5F9"/>
<gene>
    <name evidence="4" type="primary">LOC112457710</name>
</gene>
<feature type="domain" description="Integrase catalytic" evidence="2">
    <location>
        <begin position="92"/>
        <end position="248"/>
    </location>
</feature>
<dbReference type="GO" id="GO:0015074">
    <property type="term" value="P:DNA integration"/>
    <property type="evidence" value="ECO:0007669"/>
    <property type="project" value="InterPro"/>
</dbReference>
<dbReference type="InterPro" id="IPR041588">
    <property type="entry name" value="Integrase_H2C2"/>
</dbReference>
<dbReference type="Gene3D" id="1.10.340.70">
    <property type="match status" value="1"/>
</dbReference>
<dbReference type="Gene3D" id="3.30.420.10">
    <property type="entry name" value="Ribonuclease H-like superfamily/Ribonuclease H"/>
    <property type="match status" value="1"/>
</dbReference>
<dbReference type="OrthoDB" id="7695119at2759"/>
<dbReference type="FunFam" id="3.30.420.10:FF:000063">
    <property type="entry name" value="Retrovirus-related Pol polyprotein from transposon 297-like Protein"/>
    <property type="match status" value="1"/>
</dbReference>
<dbReference type="Pfam" id="PF17921">
    <property type="entry name" value="Integrase_H2C2"/>
    <property type="match status" value="1"/>
</dbReference>
<evidence type="ECO:0000259" key="2">
    <source>
        <dbReference type="PROSITE" id="PS50994"/>
    </source>
</evidence>
<sequence>MSTTLGRHRLKKTLRKLILMWGYKVVLPEKMKSAMLKQLHKNHFGITKIKLARSYLWYPNMDQDLERLVKTCEICMSFRAEPEKASLLKWQQTENPFERIHLDFAGPFKGHMFLVSIDSYTKWPEVFIMKNTDTSSTIEALREMFARFGLPSQIVTDNGAQLTAKEFSAFCTKNKIKHSTLPPFHPSTNGAAENFVRTFKTALAKAMKDPKNRLTSLRTLLNRFLFAYRTTPHCVTGETPGKLMFNRNVRTLINLIKPSFKKKQLER</sequence>
<dbReference type="PANTHER" id="PTHR37984:SF5">
    <property type="entry name" value="PROTEIN NYNRIN-LIKE"/>
    <property type="match status" value="1"/>
</dbReference>
<dbReference type="GeneID" id="112457710"/>
<dbReference type="InterPro" id="IPR012337">
    <property type="entry name" value="RNaseH-like_sf"/>
</dbReference>
<keyword evidence="3" id="KW-1185">Reference proteome</keyword>
<evidence type="ECO:0000256" key="1">
    <source>
        <dbReference type="ARBA" id="ARBA00012493"/>
    </source>
</evidence>
<accession>A0A6J1Q5F9</accession>